<feature type="compositionally biased region" description="Polar residues" evidence="1">
    <location>
        <begin position="59"/>
        <end position="68"/>
    </location>
</feature>
<dbReference type="Pfam" id="PF15673">
    <property type="entry name" value="Ciart"/>
    <property type="match status" value="1"/>
</dbReference>
<accession>A0A2U9BAT7</accession>
<evidence type="ECO:0000256" key="1">
    <source>
        <dbReference type="SAM" id="MobiDB-lite"/>
    </source>
</evidence>
<reference evidence="2 3" key="1">
    <citation type="submission" date="2017-12" db="EMBL/GenBank/DDBJ databases">
        <title>Integrating genomic resources of turbot (Scophthalmus maximus) in depth evaluation of genetic and physical mapping variation across individuals.</title>
        <authorList>
            <person name="Martinez P."/>
        </authorList>
    </citation>
    <scope>NUCLEOTIDE SEQUENCE [LARGE SCALE GENOMIC DNA]</scope>
</reference>
<organism evidence="2 3">
    <name type="scientific">Scophthalmus maximus</name>
    <name type="common">Turbot</name>
    <name type="synonym">Psetta maxima</name>
    <dbReference type="NCBI Taxonomy" id="52904"/>
    <lineage>
        <taxon>Eukaryota</taxon>
        <taxon>Metazoa</taxon>
        <taxon>Chordata</taxon>
        <taxon>Craniata</taxon>
        <taxon>Vertebrata</taxon>
        <taxon>Euteleostomi</taxon>
        <taxon>Actinopterygii</taxon>
        <taxon>Neopterygii</taxon>
        <taxon>Teleostei</taxon>
        <taxon>Neoteleostei</taxon>
        <taxon>Acanthomorphata</taxon>
        <taxon>Carangaria</taxon>
        <taxon>Pleuronectiformes</taxon>
        <taxon>Pleuronectoidei</taxon>
        <taxon>Scophthalmidae</taxon>
        <taxon>Scophthalmus</taxon>
    </lineage>
</organism>
<sequence length="114" mass="12650">MDRIQRILGVLQNPNTSRRFLGVLLKLEEMLQNWFPHVRPDLPPTDDASSAKKQKEVTQDNAVSSSTESHADPRLSQQGALPYKISSPCLERLLQAKDSIIITPRAVGDGGWSS</sequence>
<dbReference type="AlphaFoldDB" id="A0A2U9BAT7"/>
<dbReference type="GO" id="GO:0000978">
    <property type="term" value="F:RNA polymerase II cis-regulatory region sequence-specific DNA binding"/>
    <property type="evidence" value="ECO:0007669"/>
    <property type="project" value="TreeGrafter"/>
</dbReference>
<protein>
    <recommendedName>
        <fullName evidence="4">Circadian-associated transcriptional repressor-like</fullName>
    </recommendedName>
</protein>
<dbReference type="InterPro" id="IPR031373">
    <property type="entry name" value="Ciart"/>
</dbReference>
<dbReference type="GO" id="GO:0005634">
    <property type="term" value="C:nucleus"/>
    <property type="evidence" value="ECO:0007669"/>
    <property type="project" value="TreeGrafter"/>
</dbReference>
<dbReference type="EMBL" id="CP026247">
    <property type="protein sequence ID" value="AWP01058.1"/>
    <property type="molecule type" value="Genomic_DNA"/>
</dbReference>
<evidence type="ECO:0000313" key="2">
    <source>
        <dbReference type="EMBL" id="AWP01058.1"/>
    </source>
</evidence>
<keyword evidence="3" id="KW-1185">Reference proteome</keyword>
<evidence type="ECO:0000313" key="3">
    <source>
        <dbReference type="Proteomes" id="UP000246464"/>
    </source>
</evidence>
<dbReference type="GO" id="GO:0045892">
    <property type="term" value="P:negative regulation of DNA-templated transcription"/>
    <property type="evidence" value="ECO:0007669"/>
    <property type="project" value="TreeGrafter"/>
</dbReference>
<name>A0A2U9BAT7_SCOMX</name>
<dbReference type="Proteomes" id="UP000246464">
    <property type="component" value="Chromosome 5"/>
</dbReference>
<dbReference type="PANTHER" id="PTHR35441">
    <property type="entry name" value="CIRCADIAN-ASSOCIATED TRANSCRIPTIONAL REPRESSOR"/>
    <property type="match status" value="1"/>
</dbReference>
<feature type="region of interest" description="Disordered" evidence="1">
    <location>
        <begin position="36"/>
        <end position="80"/>
    </location>
</feature>
<dbReference type="PANTHER" id="PTHR35441:SF1">
    <property type="entry name" value="CIRCADIAN-ASSOCIATED TRANSCRIPTIONAL REPRESSOR"/>
    <property type="match status" value="1"/>
</dbReference>
<gene>
    <name evidence="2" type="ORF">SMAX5B_021162</name>
</gene>
<proteinExistence type="predicted"/>
<dbReference type="GO" id="GO:0032922">
    <property type="term" value="P:circadian regulation of gene expression"/>
    <property type="evidence" value="ECO:0007669"/>
    <property type="project" value="InterPro"/>
</dbReference>
<evidence type="ECO:0008006" key="4">
    <source>
        <dbReference type="Google" id="ProtNLM"/>
    </source>
</evidence>
<feature type="compositionally biased region" description="Basic and acidic residues" evidence="1">
    <location>
        <begin position="49"/>
        <end position="58"/>
    </location>
</feature>